<evidence type="ECO:0000313" key="2">
    <source>
        <dbReference type="EMBL" id="KKN23125.1"/>
    </source>
</evidence>
<dbReference type="EMBL" id="LAZR01003001">
    <property type="protein sequence ID" value="KKN23125.1"/>
    <property type="molecule type" value="Genomic_DNA"/>
</dbReference>
<protein>
    <submittedName>
        <fullName evidence="2">Uncharacterized protein</fullName>
    </submittedName>
</protein>
<comment type="caution">
    <text evidence="2">The sequence shown here is derived from an EMBL/GenBank/DDBJ whole genome shotgun (WGS) entry which is preliminary data.</text>
</comment>
<name>A0A0F9NUG0_9ZZZZ</name>
<accession>A0A0F9NUG0</accession>
<dbReference type="AlphaFoldDB" id="A0A0F9NUG0"/>
<feature type="region of interest" description="Disordered" evidence="1">
    <location>
        <begin position="23"/>
        <end position="44"/>
    </location>
</feature>
<sequence length="44" mass="5349">MELIIMSENFEKDMRKIVKRIKERGIKNANKSKKTTKRNREENL</sequence>
<evidence type="ECO:0000256" key="1">
    <source>
        <dbReference type="SAM" id="MobiDB-lite"/>
    </source>
</evidence>
<reference evidence="2" key="1">
    <citation type="journal article" date="2015" name="Nature">
        <title>Complex archaea that bridge the gap between prokaryotes and eukaryotes.</title>
        <authorList>
            <person name="Spang A."/>
            <person name="Saw J.H."/>
            <person name="Jorgensen S.L."/>
            <person name="Zaremba-Niedzwiedzka K."/>
            <person name="Martijn J."/>
            <person name="Lind A.E."/>
            <person name="van Eijk R."/>
            <person name="Schleper C."/>
            <person name="Guy L."/>
            <person name="Ettema T.J."/>
        </authorList>
    </citation>
    <scope>NUCLEOTIDE SEQUENCE</scope>
</reference>
<organism evidence="2">
    <name type="scientific">marine sediment metagenome</name>
    <dbReference type="NCBI Taxonomy" id="412755"/>
    <lineage>
        <taxon>unclassified sequences</taxon>
        <taxon>metagenomes</taxon>
        <taxon>ecological metagenomes</taxon>
    </lineage>
</organism>
<proteinExistence type="predicted"/>
<gene>
    <name evidence="2" type="ORF">LCGC14_0908070</name>
</gene>